<sequence>MNCKRTEKIKCYYCGGNHNCRNCQIEKNLAGTMKQIVGKIMENIVAKYINCQYCNTKSLKVLGNNTPSLDIVCSNCNNINIECKSKCLSVEGKLPNDLYLNHGNYNEYLKRQEKGLDWIIIIYKVLRKDKIISIRKILYVKNNNIKDNNKNFSIVKKHNSHSSSIFIKNHNLLEEIKLDKSYNFSFKTIYNKLLLNLKKLINN</sequence>
<proteinExistence type="predicted"/>
<dbReference type="AlphaFoldDB" id="A0A6C0J3P3"/>
<dbReference type="Gene3D" id="3.40.210.30">
    <property type="entry name" value="Dam replacing family, catalytic PD-(D/E)XK domain"/>
    <property type="match status" value="1"/>
</dbReference>
<dbReference type="InterPro" id="IPR043025">
    <property type="entry name" value="DRP_PD-(D/E)XK_dom"/>
</dbReference>
<evidence type="ECO:0000313" key="1">
    <source>
        <dbReference type="EMBL" id="QHU00305.1"/>
    </source>
</evidence>
<reference evidence="1" key="1">
    <citation type="journal article" date="2020" name="Nature">
        <title>Giant virus diversity and host interactions through global metagenomics.</title>
        <authorList>
            <person name="Schulz F."/>
            <person name="Roux S."/>
            <person name="Paez-Espino D."/>
            <person name="Jungbluth S."/>
            <person name="Walsh D.A."/>
            <person name="Denef V.J."/>
            <person name="McMahon K.D."/>
            <person name="Konstantinidis K.T."/>
            <person name="Eloe-Fadrosh E.A."/>
            <person name="Kyrpides N.C."/>
            <person name="Woyke T."/>
        </authorList>
    </citation>
    <scope>NUCLEOTIDE SEQUENCE</scope>
    <source>
        <strain evidence="1">GVMAG-M-3300025860-12</strain>
    </source>
</reference>
<name>A0A6C0J3P3_9ZZZZ</name>
<dbReference type="EMBL" id="MN740325">
    <property type="protein sequence ID" value="QHU00305.1"/>
    <property type="molecule type" value="Genomic_DNA"/>
</dbReference>
<accession>A0A6C0J3P3</accession>
<organism evidence="1">
    <name type="scientific">viral metagenome</name>
    <dbReference type="NCBI Taxonomy" id="1070528"/>
    <lineage>
        <taxon>unclassified sequences</taxon>
        <taxon>metagenomes</taxon>
        <taxon>organismal metagenomes</taxon>
    </lineage>
</organism>
<protein>
    <submittedName>
        <fullName evidence="1">Uncharacterized protein</fullName>
    </submittedName>
</protein>